<evidence type="ECO:0000313" key="7">
    <source>
        <dbReference type="EMBL" id="RUO19862.1"/>
    </source>
</evidence>
<evidence type="ECO:0000313" key="8">
    <source>
        <dbReference type="Proteomes" id="UP000288212"/>
    </source>
</evidence>
<evidence type="ECO:0000256" key="2">
    <source>
        <dbReference type="ARBA" id="ARBA00022490"/>
    </source>
</evidence>
<evidence type="ECO:0000256" key="6">
    <source>
        <dbReference type="HAMAP-Rule" id="MF_00337"/>
    </source>
</evidence>
<keyword evidence="4 6" id="KW-0378">Hydrolase</keyword>
<dbReference type="InterPro" id="IPR003761">
    <property type="entry name" value="Exonuc_VII_S"/>
</dbReference>
<dbReference type="InterPro" id="IPR037004">
    <property type="entry name" value="Exonuc_VII_ssu_sf"/>
</dbReference>
<keyword evidence="8" id="KW-1185">Reference proteome</keyword>
<gene>
    <name evidence="6" type="primary">xseB</name>
    <name evidence="7" type="ORF">CWE06_07450</name>
</gene>
<dbReference type="EMBL" id="PIPI01000004">
    <property type="protein sequence ID" value="RUO19862.1"/>
    <property type="molecule type" value="Genomic_DNA"/>
</dbReference>
<dbReference type="NCBIfam" id="TIGR01280">
    <property type="entry name" value="xseB"/>
    <property type="match status" value="1"/>
</dbReference>
<comment type="caution">
    <text evidence="7">The sequence shown here is derived from an EMBL/GenBank/DDBJ whole genome shotgun (WGS) entry which is preliminary data.</text>
</comment>
<evidence type="ECO:0000256" key="3">
    <source>
        <dbReference type="ARBA" id="ARBA00022722"/>
    </source>
</evidence>
<evidence type="ECO:0000256" key="1">
    <source>
        <dbReference type="ARBA" id="ARBA00009998"/>
    </source>
</evidence>
<dbReference type="RefSeq" id="WP_126792709.1">
    <property type="nucleotide sequence ID" value="NZ_PIPI01000004.1"/>
</dbReference>
<dbReference type="PANTHER" id="PTHR34137">
    <property type="entry name" value="EXODEOXYRIBONUCLEASE 7 SMALL SUBUNIT"/>
    <property type="match status" value="1"/>
</dbReference>
<dbReference type="AlphaFoldDB" id="A0A432VTP7"/>
<name>A0A432VTP7_9GAMM</name>
<keyword evidence="3 6" id="KW-0540">Nuclease</keyword>
<dbReference type="Pfam" id="PF02609">
    <property type="entry name" value="Exonuc_VII_S"/>
    <property type="match status" value="1"/>
</dbReference>
<dbReference type="Proteomes" id="UP000288212">
    <property type="component" value="Unassembled WGS sequence"/>
</dbReference>
<comment type="catalytic activity">
    <reaction evidence="6">
        <text>Exonucleolytic cleavage in either 5'- to 3'- or 3'- to 5'-direction to yield nucleoside 5'-phosphates.</text>
        <dbReference type="EC" id="3.1.11.6"/>
    </reaction>
</comment>
<sequence length="84" mass="9334">MSTKTDQPINFEQSMQELEGIIRELESGDLSLEASLAKFERAVELTRLSQATLASAEQKVQQLLQQNGEEKLVAATPDNDNLPF</sequence>
<keyword evidence="5 6" id="KW-0269">Exonuclease</keyword>
<comment type="subcellular location">
    <subcellularLocation>
        <location evidence="6">Cytoplasm</location>
    </subcellularLocation>
</comment>
<comment type="function">
    <text evidence="6">Bidirectionally degrades single-stranded DNA into large acid-insoluble oligonucleotides, which are then degraded further into small acid-soluble oligonucleotides.</text>
</comment>
<keyword evidence="2 6" id="KW-0963">Cytoplasm</keyword>
<dbReference type="Gene3D" id="1.10.287.1040">
    <property type="entry name" value="Exonuclease VII, small subunit"/>
    <property type="match status" value="1"/>
</dbReference>
<comment type="subunit">
    <text evidence="6">Heterooligomer composed of large and small subunits.</text>
</comment>
<evidence type="ECO:0000256" key="4">
    <source>
        <dbReference type="ARBA" id="ARBA00022801"/>
    </source>
</evidence>
<dbReference type="SUPFAM" id="SSF116842">
    <property type="entry name" value="XseB-like"/>
    <property type="match status" value="1"/>
</dbReference>
<comment type="similarity">
    <text evidence="1 6">Belongs to the XseB family.</text>
</comment>
<protein>
    <recommendedName>
        <fullName evidence="6">Exodeoxyribonuclease 7 small subunit</fullName>
        <ecNumber evidence="6">3.1.11.6</ecNumber>
    </recommendedName>
    <alternativeName>
        <fullName evidence="6">Exodeoxyribonuclease VII small subunit</fullName>
        <shortName evidence="6">Exonuclease VII small subunit</shortName>
    </alternativeName>
</protein>
<dbReference type="HAMAP" id="MF_00337">
    <property type="entry name" value="Exonuc_7_S"/>
    <property type="match status" value="1"/>
</dbReference>
<proteinExistence type="inferred from homology"/>
<dbReference type="NCBIfam" id="NF002140">
    <property type="entry name" value="PRK00977.1-4"/>
    <property type="match status" value="1"/>
</dbReference>
<accession>A0A432VTP7</accession>
<dbReference type="GO" id="GO:0009318">
    <property type="term" value="C:exodeoxyribonuclease VII complex"/>
    <property type="evidence" value="ECO:0007669"/>
    <property type="project" value="UniProtKB-UniRule"/>
</dbReference>
<dbReference type="PANTHER" id="PTHR34137:SF1">
    <property type="entry name" value="EXODEOXYRIBONUCLEASE 7 SMALL SUBUNIT"/>
    <property type="match status" value="1"/>
</dbReference>
<dbReference type="EC" id="3.1.11.6" evidence="6"/>
<dbReference type="PIRSF" id="PIRSF006488">
    <property type="entry name" value="Exonuc_VII_S"/>
    <property type="match status" value="1"/>
</dbReference>
<evidence type="ECO:0000256" key="5">
    <source>
        <dbReference type="ARBA" id="ARBA00022839"/>
    </source>
</evidence>
<dbReference type="GO" id="GO:0008855">
    <property type="term" value="F:exodeoxyribonuclease VII activity"/>
    <property type="evidence" value="ECO:0007669"/>
    <property type="project" value="UniProtKB-UniRule"/>
</dbReference>
<organism evidence="7 8">
    <name type="scientific">Aliidiomarina haloalkalitolerans</name>
    <dbReference type="NCBI Taxonomy" id="859059"/>
    <lineage>
        <taxon>Bacteria</taxon>
        <taxon>Pseudomonadati</taxon>
        <taxon>Pseudomonadota</taxon>
        <taxon>Gammaproteobacteria</taxon>
        <taxon>Alteromonadales</taxon>
        <taxon>Idiomarinaceae</taxon>
        <taxon>Aliidiomarina</taxon>
    </lineage>
</organism>
<dbReference type="OrthoDB" id="5591562at2"/>
<reference evidence="7 8" key="1">
    <citation type="journal article" date="2011" name="Front. Microbiol.">
        <title>Genomic signatures of strain selection and enhancement in Bacillus atrophaeus var. globigii, a historical biowarfare simulant.</title>
        <authorList>
            <person name="Gibbons H.S."/>
            <person name="Broomall S.M."/>
            <person name="McNew L.A."/>
            <person name="Daligault H."/>
            <person name="Chapman C."/>
            <person name="Bruce D."/>
            <person name="Karavis M."/>
            <person name="Krepps M."/>
            <person name="McGregor P.A."/>
            <person name="Hong C."/>
            <person name="Park K.H."/>
            <person name="Akmal A."/>
            <person name="Feldman A."/>
            <person name="Lin J.S."/>
            <person name="Chang W.E."/>
            <person name="Higgs B.W."/>
            <person name="Demirev P."/>
            <person name="Lindquist J."/>
            <person name="Liem A."/>
            <person name="Fochler E."/>
            <person name="Read T.D."/>
            <person name="Tapia R."/>
            <person name="Johnson S."/>
            <person name="Bishop-Lilly K.A."/>
            <person name="Detter C."/>
            <person name="Han C."/>
            <person name="Sozhamannan S."/>
            <person name="Rosenzweig C.N."/>
            <person name="Skowronski E.W."/>
        </authorList>
    </citation>
    <scope>NUCLEOTIDE SEQUENCE [LARGE SCALE GENOMIC DNA]</scope>
    <source>
        <strain evidence="7 8">AK5</strain>
    </source>
</reference>
<dbReference type="GO" id="GO:0006308">
    <property type="term" value="P:DNA catabolic process"/>
    <property type="evidence" value="ECO:0007669"/>
    <property type="project" value="UniProtKB-UniRule"/>
</dbReference>
<dbReference type="GO" id="GO:0005829">
    <property type="term" value="C:cytosol"/>
    <property type="evidence" value="ECO:0007669"/>
    <property type="project" value="TreeGrafter"/>
</dbReference>